<keyword evidence="9" id="KW-1185">Reference proteome</keyword>
<dbReference type="Gene3D" id="3.40.50.2300">
    <property type="match status" value="1"/>
</dbReference>
<dbReference type="CDD" id="cd17574">
    <property type="entry name" value="REC_OmpR"/>
    <property type="match status" value="1"/>
</dbReference>
<comment type="caution">
    <text evidence="8">The sequence shown here is derived from an EMBL/GenBank/DDBJ whole genome shotgun (WGS) entry which is preliminary data.</text>
</comment>
<dbReference type="PANTHER" id="PTHR48111">
    <property type="entry name" value="REGULATOR OF RPOS"/>
    <property type="match status" value="1"/>
</dbReference>
<dbReference type="PROSITE" id="PS51755">
    <property type="entry name" value="OMPR_PHOB"/>
    <property type="match status" value="1"/>
</dbReference>
<organism evidence="8 9">
    <name type="scientific">Absicoccus intestinalis</name>
    <dbReference type="NCBI Taxonomy" id="2926319"/>
    <lineage>
        <taxon>Bacteria</taxon>
        <taxon>Bacillati</taxon>
        <taxon>Bacillota</taxon>
        <taxon>Erysipelotrichia</taxon>
        <taxon>Erysipelotrichales</taxon>
        <taxon>Erysipelotrichaceae</taxon>
        <taxon>Absicoccus</taxon>
    </lineage>
</organism>
<accession>A0ABU4WK17</accession>
<keyword evidence="2 5" id="KW-0238">DNA-binding</keyword>
<evidence type="ECO:0000256" key="2">
    <source>
        <dbReference type="ARBA" id="ARBA00023125"/>
    </source>
</evidence>
<dbReference type="EMBL" id="JALBUS010000001">
    <property type="protein sequence ID" value="MDX8416396.1"/>
    <property type="molecule type" value="Genomic_DNA"/>
</dbReference>
<reference evidence="8 9" key="1">
    <citation type="submission" date="2022-03" db="EMBL/GenBank/DDBJ databases">
        <title>Novel taxa within the pig intestine.</title>
        <authorList>
            <person name="Wylensek D."/>
            <person name="Bishof K."/>
            <person name="Afrizal A."/>
            <person name="Clavel T."/>
        </authorList>
    </citation>
    <scope>NUCLEOTIDE SEQUENCE [LARGE SCALE GENOMIC DNA]</scope>
    <source>
        <strain evidence="8 9">Cla-KB-P134</strain>
    </source>
</reference>
<evidence type="ECO:0000256" key="3">
    <source>
        <dbReference type="ARBA" id="ARBA00023163"/>
    </source>
</evidence>
<dbReference type="Gene3D" id="1.10.10.10">
    <property type="entry name" value="Winged helix-like DNA-binding domain superfamily/Winged helix DNA-binding domain"/>
    <property type="match status" value="1"/>
</dbReference>
<evidence type="ECO:0000259" key="7">
    <source>
        <dbReference type="PROSITE" id="PS51755"/>
    </source>
</evidence>
<feature type="domain" description="Response regulatory" evidence="6">
    <location>
        <begin position="4"/>
        <end position="116"/>
    </location>
</feature>
<dbReference type="RefSeq" id="WP_320324731.1">
    <property type="nucleotide sequence ID" value="NZ_JALBUS010000001.1"/>
</dbReference>
<dbReference type="InterPro" id="IPR036388">
    <property type="entry name" value="WH-like_DNA-bd_sf"/>
</dbReference>
<protein>
    <submittedName>
        <fullName evidence="8">Response regulator transcription factor</fullName>
    </submittedName>
</protein>
<feature type="DNA-binding region" description="OmpR/PhoB-type" evidence="5">
    <location>
        <begin position="132"/>
        <end position="231"/>
    </location>
</feature>
<dbReference type="PANTHER" id="PTHR48111:SF2">
    <property type="entry name" value="RESPONSE REGULATOR SAER"/>
    <property type="match status" value="1"/>
</dbReference>
<dbReference type="SUPFAM" id="SSF52172">
    <property type="entry name" value="CheY-like"/>
    <property type="match status" value="1"/>
</dbReference>
<dbReference type="CDD" id="cd00383">
    <property type="entry name" value="trans_reg_C"/>
    <property type="match status" value="1"/>
</dbReference>
<gene>
    <name evidence="8" type="ORF">MOZ64_00855</name>
</gene>
<sequence>MTTKIIIADDNADIREIVSVLLSSEGYRVVAVPDGKAALEHMEEDIDLVILDVMMPDMDGYQVCRKIRQISNVPILFLTAKGLDADKTLGFSFGADDYLAKPFSYNELTARVKALLRRYQIYKGKAQDHHPTPSLSCEGLTLDPAQKQVLIDEKRVDLTDTECAILQLLMTNRGQLFSAAMIYEKVWDEPYFYSANNTVMVHIRNLRKKIEQDPDHPRYIHTVWGRGYRFD</sequence>
<keyword evidence="3" id="KW-0804">Transcription</keyword>
<evidence type="ECO:0000256" key="1">
    <source>
        <dbReference type="ARBA" id="ARBA00023015"/>
    </source>
</evidence>
<keyword evidence="4" id="KW-0597">Phosphoprotein</keyword>
<dbReference type="InterPro" id="IPR001867">
    <property type="entry name" value="OmpR/PhoB-type_DNA-bd"/>
</dbReference>
<dbReference type="InterPro" id="IPR011006">
    <property type="entry name" value="CheY-like_superfamily"/>
</dbReference>
<feature type="domain" description="OmpR/PhoB-type" evidence="7">
    <location>
        <begin position="132"/>
        <end position="231"/>
    </location>
</feature>
<evidence type="ECO:0000313" key="9">
    <source>
        <dbReference type="Proteomes" id="UP001285244"/>
    </source>
</evidence>
<dbReference type="Proteomes" id="UP001285244">
    <property type="component" value="Unassembled WGS sequence"/>
</dbReference>
<dbReference type="PROSITE" id="PS50110">
    <property type="entry name" value="RESPONSE_REGULATORY"/>
    <property type="match status" value="1"/>
</dbReference>
<dbReference type="InterPro" id="IPR039420">
    <property type="entry name" value="WalR-like"/>
</dbReference>
<proteinExistence type="predicted"/>
<evidence type="ECO:0000259" key="6">
    <source>
        <dbReference type="PROSITE" id="PS50110"/>
    </source>
</evidence>
<evidence type="ECO:0000256" key="4">
    <source>
        <dbReference type="PROSITE-ProRule" id="PRU00169"/>
    </source>
</evidence>
<dbReference type="Gene3D" id="6.10.250.690">
    <property type="match status" value="1"/>
</dbReference>
<keyword evidence="1" id="KW-0805">Transcription regulation</keyword>
<name>A0ABU4WK17_9FIRM</name>
<dbReference type="Pfam" id="PF00072">
    <property type="entry name" value="Response_reg"/>
    <property type="match status" value="1"/>
</dbReference>
<dbReference type="Pfam" id="PF00486">
    <property type="entry name" value="Trans_reg_C"/>
    <property type="match status" value="1"/>
</dbReference>
<dbReference type="InterPro" id="IPR001789">
    <property type="entry name" value="Sig_transdc_resp-reg_receiver"/>
</dbReference>
<dbReference type="SMART" id="SM00862">
    <property type="entry name" value="Trans_reg_C"/>
    <property type="match status" value="1"/>
</dbReference>
<evidence type="ECO:0000313" key="8">
    <source>
        <dbReference type="EMBL" id="MDX8416396.1"/>
    </source>
</evidence>
<feature type="modified residue" description="4-aspartylphosphate" evidence="4">
    <location>
        <position position="52"/>
    </location>
</feature>
<evidence type="ECO:0000256" key="5">
    <source>
        <dbReference type="PROSITE-ProRule" id="PRU01091"/>
    </source>
</evidence>
<dbReference type="SMART" id="SM00448">
    <property type="entry name" value="REC"/>
    <property type="match status" value="1"/>
</dbReference>